<dbReference type="PANTHER" id="PTHR22916:SF3">
    <property type="entry name" value="UDP-GLCNAC:BETAGAL BETA-1,3-N-ACETYLGLUCOSAMINYLTRANSFERASE-LIKE PROTEIN 1"/>
    <property type="match status" value="1"/>
</dbReference>
<accession>A0A511YID6</accession>
<proteinExistence type="predicted"/>
<reference evidence="2 3" key="1">
    <citation type="submission" date="2019-07" db="EMBL/GenBank/DDBJ databases">
        <title>Whole genome shotgun sequence of Chryseobacterium hagamense NBRC 105253.</title>
        <authorList>
            <person name="Hosoyama A."/>
            <person name="Uohara A."/>
            <person name="Ohji S."/>
            <person name="Ichikawa N."/>
        </authorList>
    </citation>
    <scope>NUCLEOTIDE SEQUENCE [LARGE SCALE GENOMIC DNA]</scope>
    <source>
        <strain evidence="2 3">NBRC 105253</strain>
    </source>
</reference>
<gene>
    <name evidence="2" type="ORF">CHA01nite_06990</name>
</gene>
<evidence type="ECO:0000313" key="2">
    <source>
        <dbReference type="EMBL" id="GEN74959.1"/>
    </source>
</evidence>
<dbReference type="Gene3D" id="3.90.550.10">
    <property type="entry name" value="Spore Coat Polysaccharide Biosynthesis Protein SpsA, Chain A"/>
    <property type="match status" value="1"/>
</dbReference>
<dbReference type="EMBL" id="BJYJ01000002">
    <property type="protein sequence ID" value="GEN74959.1"/>
    <property type="molecule type" value="Genomic_DNA"/>
</dbReference>
<feature type="domain" description="Glycosyltransferase 2-like" evidence="1">
    <location>
        <begin position="6"/>
        <end position="134"/>
    </location>
</feature>
<sequence length="307" mass="36826">MNPKVSIILPNYNHAKFLRQRLDSIFGQTYQDYEVIFLDDCSQDNSTEILGKYAAHPKVSHTVFNKENSGSAFAQWEKGIALAKGKYIWIAESDDFCENTFLETLMPFFSQNENLGLVYCRSNNVDEHGSYHDVFWPDDLDAHKWKQDYCNNGIDEIKTILKYRNTIPNASACIFRKEAFDFSEIKNMFYAGDWMFWTKILVKSDICFSSKTLNHFRFHPNTTRTVNPLKKNYRKYSEYLNVLLFIYRSINERFSFDRKHFWIYNEFYKQSVSLLHLFLHLRPFFYPYLIFKYKLAKHQIRNQYLKR</sequence>
<organism evidence="2 3">
    <name type="scientific">Chryseobacterium hagamense</name>
    <dbReference type="NCBI Taxonomy" id="395935"/>
    <lineage>
        <taxon>Bacteria</taxon>
        <taxon>Pseudomonadati</taxon>
        <taxon>Bacteroidota</taxon>
        <taxon>Flavobacteriia</taxon>
        <taxon>Flavobacteriales</taxon>
        <taxon>Weeksellaceae</taxon>
        <taxon>Chryseobacterium group</taxon>
        <taxon>Chryseobacterium</taxon>
    </lineage>
</organism>
<dbReference type="InterPro" id="IPR029044">
    <property type="entry name" value="Nucleotide-diphossugar_trans"/>
</dbReference>
<dbReference type="OrthoDB" id="635429at2"/>
<dbReference type="GO" id="GO:0016758">
    <property type="term" value="F:hexosyltransferase activity"/>
    <property type="evidence" value="ECO:0007669"/>
    <property type="project" value="UniProtKB-ARBA"/>
</dbReference>
<dbReference type="Pfam" id="PF00535">
    <property type="entry name" value="Glycos_transf_2"/>
    <property type="match status" value="1"/>
</dbReference>
<evidence type="ECO:0000313" key="3">
    <source>
        <dbReference type="Proteomes" id="UP000321863"/>
    </source>
</evidence>
<dbReference type="AlphaFoldDB" id="A0A511YID6"/>
<dbReference type="CDD" id="cd00761">
    <property type="entry name" value="Glyco_tranf_GTA_type"/>
    <property type="match status" value="1"/>
</dbReference>
<protein>
    <recommendedName>
        <fullName evidence="1">Glycosyltransferase 2-like domain-containing protein</fullName>
    </recommendedName>
</protein>
<comment type="caution">
    <text evidence="2">The sequence shown here is derived from an EMBL/GenBank/DDBJ whole genome shotgun (WGS) entry which is preliminary data.</text>
</comment>
<dbReference type="Proteomes" id="UP000321863">
    <property type="component" value="Unassembled WGS sequence"/>
</dbReference>
<evidence type="ECO:0000259" key="1">
    <source>
        <dbReference type="Pfam" id="PF00535"/>
    </source>
</evidence>
<dbReference type="SUPFAM" id="SSF53448">
    <property type="entry name" value="Nucleotide-diphospho-sugar transferases"/>
    <property type="match status" value="1"/>
</dbReference>
<keyword evidence="3" id="KW-1185">Reference proteome</keyword>
<dbReference type="PANTHER" id="PTHR22916">
    <property type="entry name" value="GLYCOSYLTRANSFERASE"/>
    <property type="match status" value="1"/>
</dbReference>
<dbReference type="InterPro" id="IPR001173">
    <property type="entry name" value="Glyco_trans_2-like"/>
</dbReference>
<name>A0A511YID6_9FLAO</name>
<dbReference type="RefSeq" id="WP_146939847.1">
    <property type="nucleotide sequence ID" value="NZ_BJYJ01000002.1"/>
</dbReference>